<evidence type="ECO:0000256" key="2">
    <source>
        <dbReference type="ARBA" id="ARBA00005417"/>
    </source>
</evidence>
<evidence type="ECO:0000256" key="1">
    <source>
        <dbReference type="ARBA" id="ARBA00004202"/>
    </source>
</evidence>
<dbReference type="CDD" id="cd03225">
    <property type="entry name" value="ABC_cobalt_CbiO_domain1"/>
    <property type="match status" value="2"/>
</dbReference>
<dbReference type="Gene3D" id="3.40.50.300">
    <property type="entry name" value="P-loop containing nucleotide triphosphate hydrolases"/>
    <property type="match status" value="2"/>
</dbReference>
<comment type="subcellular location">
    <subcellularLocation>
        <location evidence="1">Cell membrane</location>
        <topology evidence="1">Peripheral membrane protein</topology>
    </subcellularLocation>
</comment>
<dbReference type="SUPFAM" id="SSF52540">
    <property type="entry name" value="P-loop containing nucleoside triphosphate hydrolases"/>
    <property type="match status" value="2"/>
</dbReference>
<dbReference type="Pfam" id="PF00005">
    <property type="entry name" value="ABC_tran"/>
    <property type="match status" value="2"/>
</dbReference>
<dbReference type="InterPro" id="IPR017871">
    <property type="entry name" value="ABC_transporter-like_CS"/>
</dbReference>
<keyword evidence="7" id="KW-1278">Translocase</keyword>
<sequence>MQSDIAFELKHVNFSYEEGQVTLADVTASLVPGSYTALIGRNGSGKSTLARHLNALLLPDSGKVRSFGIDSQDDTQLFELRRLVGMVFQNPDNQIIGTTVTEDMAFGPENLAIPPLEIAARIKRVLQLLHMEAYKDTAPSNLSGGQKQKLAVGGILVMEPQAVVLDEATSMLDPSMRRELLAFIRQLRLSKGLTIVNVTHHLDEILTADKVLVLQQGHLVRNYSPLDLFNDALLIRELKLSVPGEIALLKVLETVQGRELLTLPDLLPATVQKALLQSAAALLQAATDKGEGALLMQRLRGQMALLAQDEQELAARLAAKVKSLMQVFAAAGAVRVSGSVGAAGAAETVGDRVQGPVQASAVDKAACVQAVDKVPGVKAAKTSSVPESEQSAQAEPEPIIKVEHLTYRYEEQEKNTPPVLDDISFEVKRGEVLAIVGHSGSGKSTLIMHLNALLANKPGEVIIDGLDASVKSNLLAIRRKVSLLFQYPEHQLFAETVYKDIAYGPTKLAYSPAQVDNMVNLAVTMLGFDKDVLQKSPFELSGGQMRKVAFAGIIAMWPEILVLDEPAAGLDDLGRKEMFNYIKLLQSLGKTVVVVSHNMEDVAEFADRVLILQHGKVVKLAEPEVIFPDRDLLAANALEQPTFTACLQLLQARLGWQLPTYAPTLLQTLQVILDFVAATVATTIAPSVAEAQQVKQQVKRQESSAATERGKVQCV</sequence>
<dbReference type="InterPro" id="IPR003593">
    <property type="entry name" value="AAA+_ATPase"/>
</dbReference>
<evidence type="ECO:0000256" key="7">
    <source>
        <dbReference type="ARBA" id="ARBA00022967"/>
    </source>
</evidence>
<dbReference type="RefSeq" id="WP_315571912.1">
    <property type="nucleotide sequence ID" value="NZ_CP118868.1"/>
</dbReference>
<dbReference type="InterPro" id="IPR050095">
    <property type="entry name" value="ECF_ABC_transporter_ATP-bd"/>
</dbReference>
<evidence type="ECO:0000313" key="10">
    <source>
        <dbReference type="EMBL" id="WEG35813.1"/>
    </source>
</evidence>
<keyword evidence="11" id="KW-1185">Reference proteome</keyword>
<dbReference type="SMART" id="SM00382">
    <property type="entry name" value="AAA"/>
    <property type="match status" value="2"/>
</dbReference>
<feature type="domain" description="ABC transporter" evidence="9">
    <location>
        <begin position="400"/>
        <end position="639"/>
    </location>
</feature>
<gene>
    <name evidence="10" type="ORF">PYS61_01215</name>
</gene>
<evidence type="ECO:0000256" key="5">
    <source>
        <dbReference type="ARBA" id="ARBA00022741"/>
    </source>
</evidence>
<name>A0ABY8C537_9FIRM</name>
<keyword evidence="6" id="KW-0067">ATP-binding</keyword>
<dbReference type="PANTHER" id="PTHR43553">
    <property type="entry name" value="HEAVY METAL TRANSPORTER"/>
    <property type="match status" value="1"/>
</dbReference>
<reference evidence="10 11" key="1">
    <citation type="submission" date="2023-02" db="EMBL/GenBank/DDBJ databases">
        <title>Novel Oscillospiraceae bacterial genomes.</title>
        <authorList>
            <person name="Srinivasan S."/>
            <person name="Austin M.N."/>
            <person name="Fiedler T.L."/>
            <person name="Strenk S.M."/>
            <person name="Agnew K.J."/>
            <person name="Nagana Gowda G.A."/>
            <person name="Raftery D."/>
            <person name="Beamer M.A."/>
            <person name="Achilles S.L."/>
            <person name="Wiesenfeld H.C."/>
            <person name="Fredricks D.N."/>
            <person name="Hillier S.L."/>
        </authorList>
    </citation>
    <scope>NUCLEOTIDE SEQUENCE [LARGE SCALE GENOMIC DNA]</scope>
    <source>
        <strain evidence="10 11">CHIC02 1186E3-8</strain>
    </source>
</reference>
<evidence type="ECO:0000259" key="9">
    <source>
        <dbReference type="PROSITE" id="PS50893"/>
    </source>
</evidence>
<keyword evidence="3" id="KW-0813">Transport</keyword>
<dbReference type="EMBL" id="CP118868">
    <property type="protein sequence ID" value="WEG35813.1"/>
    <property type="molecule type" value="Genomic_DNA"/>
</dbReference>
<dbReference type="InterPro" id="IPR027417">
    <property type="entry name" value="P-loop_NTPase"/>
</dbReference>
<evidence type="ECO:0000256" key="6">
    <source>
        <dbReference type="ARBA" id="ARBA00022840"/>
    </source>
</evidence>
<keyword evidence="5" id="KW-0547">Nucleotide-binding</keyword>
<feature type="domain" description="ABC transporter" evidence="9">
    <location>
        <begin position="7"/>
        <end position="241"/>
    </location>
</feature>
<evidence type="ECO:0000256" key="8">
    <source>
        <dbReference type="ARBA" id="ARBA00023136"/>
    </source>
</evidence>
<keyword evidence="4" id="KW-1003">Cell membrane</keyword>
<dbReference type="Proteomes" id="UP001220478">
    <property type="component" value="Chromosome"/>
</dbReference>
<dbReference type="PROSITE" id="PS00211">
    <property type="entry name" value="ABC_TRANSPORTER_1"/>
    <property type="match status" value="2"/>
</dbReference>
<dbReference type="NCBIfam" id="NF010167">
    <property type="entry name" value="PRK13648.1"/>
    <property type="match status" value="2"/>
</dbReference>
<protein>
    <submittedName>
        <fullName evidence="10">Energy-coupling factor transporter ATPase</fullName>
    </submittedName>
</protein>
<evidence type="ECO:0000256" key="4">
    <source>
        <dbReference type="ARBA" id="ARBA00022475"/>
    </source>
</evidence>
<proteinExistence type="inferred from homology"/>
<organism evidence="10 11">
    <name type="scientific">Amygdalobacter indicium</name>
    <dbReference type="NCBI Taxonomy" id="3029272"/>
    <lineage>
        <taxon>Bacteria</taxon>
        <taxon>Bacillati</taxon>
        <taxon>Bacillota</taxon>
        <taxon>Clostridia</taxon>
        <taxon>Eubacteriales</taxon>
        <taxon>Oscillospiraceae</taxon>
        <taxon>Amygdalobacter</taxon>
    </lineage>
</organism>
<dbReference type="PROSITE" id="PS50893">
    <property type="entry name" value="ABC_TRANSPORTER_2"/>
    <property type="match status" value="2"/>
</dbReference>
<keyword evidence="8" id="KW-0472">Membrane</keyword>
<comment type="similarity">
    <text evidence="2">Belongs to the ABC transporter superfamily.</text>
</comment>
<accession>A0ABY8C537</accession>
<dbReference type="InterPro" id="IPR003439">
    <property type="entry name" value="ABC_transporter-like_ATP-bd"/>
</dbReference>
<evidence type="ECO:0000256" key="3">
    <source>
        <dbReference type="ARBA" id="ARBA00022448"/>
    </source>
</evidence>
<dbReference type="PANTHER" id="PTHR43553:SF27">
    <property type="entry name" value="ENERGY-COUPLING FACTOR TRANSPORTER ATP-BINDING PROTEIN ECFA2"/>
    <property type="match status" value="1"/>
</dbReference>
<dbReference type="InterPro" id="IPR015856">
    <property type="entry name" value="ABC_transpr_CbiO/EcfA_su"/>
</dbReference>
<evidence type="ECO:0000313" key="11">
    <source>
        <dbReference type="Proteomes" id="UP001220478"/>
    </source>
</evidence>